<keyword evidence="8" id="KW-1003">Cell membrane</keyword>
<evidence type="ECO:0000256" key="16">
    <source>
        <dbReference type="ARBA" id="ARBA00023209"/>
    </source>
</evidence>
<dbReference type="UniPathway" id="UPA00557">
    <property type="reaction ID" value="UER00614"/>
</dbReference>
<feature type="transmembrane region" description="Helical" evidence="19">
    <location>
        <begin position="198"/>
        <end position="219"/>
    </location>
</feature>
<evidence type="ECO:0000256" key="6">
    <source>
        <dbReference type="ARBA" id="ARBA00012487"/>
    </source>
</evidence>
<evidence type="ECO:0000256" key="1">
    <source>
        <dbReference type="ARBA" id="ARBA00001698"/>
    </source>
</evidence>
<name>J0XW56_9BACT</name>
<evidence type="ECO:0000256" key="18">
    <source>
        <dbReference type="RuleBase" id="RU003938"/>
    </source>
</evidence>
<evidence type="ECO:0000256" key="2">
    <source>
        <dbReference type="ARBA" id="ARBA00004651"/>
    </source>
</evidence>
<evidence type="ECO:0000256" key="3">
    <source>
        <dbReference type="ARBA" id="ARBA00005119"/>
    </source>
</evidence>
<reference evidence="21" key="1">
    <citation type="journal article" date="2012" name="Stand. Genomic Sci.">
        <title>Permanent draft genome sequence of the gliding predator Saprospira grandis strain Sa g1 (= HR1).</title>
        <authorList>
            <person name="Mavromatis K."/>
            <person name="Chertkov O."/>
            <person name="Lapidus A."/>
            <person name="Nolan M."/>
            <person name="Lucas S."/>
            <person name="Tice H."/>
            <person name="Del Rio T.G."/>
            <person name="Cheng J.F."/>
            <person name="Han C."/>
            <person name="Tapia R."/>
            <person name="Bruce D."/>
            <person name="Goodwin L.A."/>
            <person name="Pitluck S."/>
            <person name="Huntemann M."/>
            <person name="Liolios K."/>
            <person name="Pagani I."/>
            <person name="Ivanova N."/>
            <person name="Mikhailova N."/>
            <person name="Pati A."/>
            <person name="Chen A."/>
            <person name="Palaniappan K."/>
            <person name="Land M."/>
            <person name="Brambilla E.M."/>
            <person name="Rohde M."/>
            <person name="Spring S."/>
            <person name="Goker M."/>
            <person name="Detter J.C."/>
            <person name="Bristow J."/>
            <person name="Eisen J.A."/>
            <person name="Markowitz V."/>
            <person name="Hugenholtz P."/>
            <person name="Kyrpides N.C."/>
            <person name="Klenk H.P."/>
            <person name="Woyke T."/>
        </authorList>
    </citation>
    <scope>NUCLEOTIDE SEQUENCE [LARGE SCALE GENOMIC DNA]</scope>
    <source>
        <strain evidence="21">DSM 2844</strain>
    </source>
</reference>
<evidence type="ECO:0000256" key="12">
    <source>
        <dbReference type="ARBA" id="ARBA00022695"/>
    </source>
</evidence>
<dbReference type="InterPro" id="IPR000374">
    <property type="entry name" value="PC_trans"/>
</dbReference>
<dbReference type="EC" id="2.7.7.41" evidence="6 18"/>
<dbReference type="Pfam" id="PF01148">
    <property type="entry name" value="CTP_transf_1"/>
    <property type="match status" value="1"/>
</dbReference>
<evidence type="ECO:0000256" key="19">
    <source>
        <dbReference type="SAM" id="Phobius"/>
    </source>
</evidence>
<feature type="transmembrane region" description="Helical" evidence="19">
    <location>
        <begin position="157"/>
        <end position="177"/>
    </location>
</feature>
<feature type="transmembrane region" description="Helical" evidence="19">
    <location>
        <begin position="225"/>
        <end position="244"/>
    </location>
</feature>
<proteinExistence type="inferred from homology"/>
<evidence type="ECO:0000256" key="10">
    <source>
        <dbReference type="ARBA" id="ARBA00022679"/>
    </source>
</evidence>
<organism evidence="20 21">
    <name type="scientific">Saprospira grandis DSM 2844</name>
    <dbReference type="NCBI Taxonomy" id="694433"/>
    <lineage>
        <taxon>Bacteria</taxon>
        <taxon>Pseudomonadati</taxon>
        <taxon>Bacteroidota</taxon>
        <taxon>Saprospiria</taxon>
        <taxon>Saprospirales</taxon>
        <taxon>Saprospiraceae</taxon>
        <taxon>Saprospira</taxon>
    </lineage>
</organism>
<dbReference type="PANTHER" id="PTHR46382">
    <property type="entry name" value="PHOSPHATIDATE CYTIDYLYLTRANSFERASE"/>
    <property type="match status" value="1"/>
</dbReference>
<gene>
    <name evidence="20" type="ORF">SapgrDRAFT_1533</name>
</gene>
<keyword evidence="16" id="KW-0594">Phospholipid biosynthesis</keyword>
<dbReference type="HOGENOM" id="CLU_037294_3_2_10"/>
<evidence type="ECO:0000256" key="15">
    <source>
        <dbReference type="ARBA" id="ARBA00023136"/>
    </source>
</evidence>
<dbReference type="GO" id="GO:0005886">
    <property type="term" value="C:plasma membrane"/>
    <property type="evidence" value="ECO:0007669"/>
    <property type="project" value="UniProtKB-SubCell"/>
</dbReference>
<protein>
    <recommendedName>
        <fullName evidence="7 18">Phosphatidate cytidylyltransferase</fullName>
        <ecNumber evidence="6 18">2.7.7.41</ecNumber>
    </recommendedName>
</protein>
<evidence type="ECO:0000256" key="14">
    <source>
        <dbReference type="ARBA" id="ARBA00023098"/>
    </source>
</evidence>
<keyword evidence="10 18" id="KW-0808">Transferase</keyword>
<keyword evidence="11 18" id="KW-0812">Transmembrane</keyword>
<evidence type="ECO:0000313" key="20">
    <source>
        <dbReference type="EMBL" id="EJF53246.1"/>
    </source>
</evidence>
<comment type="pathway">
    <text evidence="4">Lipid metabolism.</text>
</comment>
<feature type="transmembrane region" description="Helical" evidence="19">
    <location>
        <begin position="70"/>
        <end position="91"/>
    </location>
</feature>
<evidence type="ECO:0000256" key="17">
    <source>
        <dbReference type="ARBA" id="ARBA00023264"/>
    </source>
</evidence>
<dbReference type="Proteomes" id="UP000005113">
    <property type="component" value="Unassembled WGS sequence"/>
</dbReference>
<comment type="subcellular location">
    <subcellularLocation>
        <location evidence="2">Cell membrane</location>
        <topology evidence="2">Multi-pass membrane protein</topology>
    </subcellularLocation>
</comment>
<evidence type="ECO:0000256" key="8">
    <source>
        <dbReference type="ARBA" id="ARBA00022475"/>
    </source>
</evidence>
<evidence type="ECO:0000256" key="4">
    <source>
        <dbReference type="ARBA" id="ARBA00005189"/>
    </source>
</evidence>
<accession>J0XW56</accession>
<evidence type="ECO:0000256" key="7">
    <source>
        <dbReference type="ARBA" id="ARBA00019373"/>
    </source>
</evidence>
<sequence length="296" mass="33201">MIIYPPNLLLMSLRLRTTTALVFGVVMIVGTLAHPVSAALLYLLVGFLCIRELGQLLLQQDSPQKIYNQLRRALFMLLSILPTLLLIDGYLSPFPLVLNGLGHWFLPLYSLPFLLELAASSKNPFQNIAYSYLGLFYIGLPTFLLCFLSLQDPSGRFLIMAIMLLVWANDVFAYFTGRKLGKRRISPILSPNKTLEGLIGGFTAALLWGFASYFVWSILDFSLTTWLILAAEASIFAFWGDLIASMLKRSLNIKDTGTTLPGHGGLIDRFDAFLFVFPLITFTIIFILKIARFIPF</sequence>
<keyword evidence="15 19" id="KW-0472">Membrane</keyword>
<comment type="similarity">
    <text evidence="5 18">Belongs to the CDS family.</text>
</comment>
<dbReference type="PROSITE" id="PS01315">
    <property type="entry name" value="CDS"/>
    <property type="match status" value="1"/>
</dbReference>
<keyword evidence="9" id="KW-0444">Lipid biosynthesis</keyword>
<evidence type="ECO:0000256" key="11">
    <source>
        <dbReference type="ARBA" id="ARBA00022692"/>
    </source>
</evidence>
<keyword evidence="17" id="KW-1208">Phospholipid metabolism</keyword>
<keyword evidence="12 18" id="KW-0548">Nucleotidyltransferase</keyword>
<keyword evidence="13 19" id="KW-1133">Transmembrane helix</keyword>
<dbReference type="GO" id="GO:0016024">
    <property type="term" value="P:CDP-diacylglycerol biosynthetic process"/>
    <property type="evidence" value="ECO:0007669"/>
    <property type="project" value="UniProtKB-UniPathway"/>
</dbReference>
<comment type="pathway">
    <text evidence="3 18">Phospholipid metabolism; CDP-diacylglycerol biosynthesis; CDP-diacylglycerol from sn-glycerol 3-phosphate: step 3/3.</text>
</comment>
<dbReference type="AlphaFoldDB" id="J0XW56"/>
<evidence type="ECO:0000256" key="13">
    <source>
        <dbReference type="ARBA" id="ARBA00022989"/>
    </source>
</evidence>
<feature type="transmembrane region" description="Helical" evidence="19">
    <location>
        <begin position="20"/>
        <end position="50"/>
    </location>
</feature>
<feature type="transmembrane region" description="Helical" evidence="19">
    <location>
        <begin position="272"/>
        <end position="294"/>
    </location>
</feature>
<dbReference type="GO" id="GO:0004605">
    <property type="term" value="F:phosphatidate cytidylyltransferase activity"/>
    <property type="evidence" value="ECO:0007669"/>
    <property type="project" value="UniProtKB-EC"/>
</dbReference>
<dbReference type="PANTHER" id="PTHR46382:SF1">
    <property type="entry name" value="PHOSPHATIDATE CYTIDYLYLTRANSFERASE"/>
    <property type="match status" value="1"/>
</dbReference>
<evidence type="ECO:0000313" key="21">
    <source>
        <dbReference type="Proteomes" id="UP000005113"/>
    </source>
</evidence>
<evidence type="ECO:0000256" key="9">
    <source>
        <dbReference type="ARBA" id="ARBA00022516"/>
    </source>
</evidence>
<dbReference type="EMBL" id="JH719942">
    <property type="protein sequence ID" value="EJF53246.1"/>
    <property type="molecule type" value="Genomic_DNA"/>
</dbReference>
<comment type="catalytic activity">
    <reaction evidence="1 18">
        <text>a 1,2-diacyl-sn-glycero-3-phosphate + CTP + H(+) = a CDP-1,2-diacyl-sn-glycerol + diphosphate</text>
        <dbReference type="Rhea" id="RHEA:16229"/>
        <dbReference type="ChEBI" id="CHEBI:15378"/>
        <dbReference type="ChEBI" id="CHEBI:33019"/>
        <dbReference type="ChEBI" id="CHEBI:37563"/>
        <dbReference type="ChEBI" id="CHEBI:58332"/>
        <dbReference type="ChEBI" id="CHEBI:58608"/>
        <dbReference type="EC" id="2.7.7.41"/>
    </reaction>
</comment>
<feature type="transmembrane region" description="Helical" evidence="19">
    <location>
        <begin position="130"/>
        <end position="151"/>
    </location>
</feature>
<keyword evidence="14" id="KW-0443">Lipid metabolism</keyword>
<evidence type="ECO:0000256" key="5">
    <source>
        <dbReference type="ARBA" id="ARBA00010185"/>
    </source>
</evidence>